<feature type="region of interest" description="Disordered" evidence="1">
    <location>
        <begin position="59"/>
        <end position="81"/>
    </location>
</feature>
<name>A0A2H3BJF3_9AGAR</name>
<evidence type="ECO:0000256" key="2">
    <source>
        <dbReference type="SAM" id="Phobius"/>
    </source>
</evidence>
<keyword evidence="2" id="KW-1133">Transmembrane helix</keyword>
<reference evidence="4" key="1">
    <citation type="journal article" date="2017" name="Nat. Ecol. Evol.">
        <title>Genome expansion and lineage-specific genetic innovations in the forest pathogenic fungi Armillaria.</title>
        <authorList>
            <person name="Sipos G."/>
            <person name="Prasanna A.N."/>
            <person name="Walter M.C."/>
            <person name="O'Connor E."/>
            <person name="Balint B."/>
            <person name="Krizsan K."/>
            <person name="Kiss B."/>
            <person name="Hess J."/>
            <person name="Varga T."/>
            <person name="Slot J."/>
            <person name="Riley R."/>
            <person name="Boka B."/>
            <person name="Rigling D."/>
            <person name="Barry K."/>
            <person name="Lee J."/>
            <person name="Mihaltcheva S."/>
            <person name="LaButti K."/>
            <person name="Lipzen A."/>
            <person name="Waldron R."/>
            <person name="Moloney N.M."/>
            <person name="Sperisen C."/>
            <person name="Kredics L."/>
            <person name="Vagvoelgyi C."/>
            <person name="Patrignani A."/>
            <person name="Fitzpatrick D."/>
            <person name="Nagy I."/>
            <person name="Doyle S."/>
            <person name="Anderson J.B."/>
            <person name="Grigoriev I.V."/>
            <person name="Gueldener U."/>
            <person name="Muensterkoetter M."/>
            <person name="Nagy L.G."/>
        </authorList>
    </citation>
    <scope>NUCLEOTIDE SEQUENCE [LARGE SCALE GENOMIC DNA]</scope>
    <source>
        <strain evidence="4">28-4</strain>
    </source>
</reference>
<organism evidence="3 4">
    <name type="scientific">Armillaria solidipes</name>
    <dbReference type="NCBI Taxonomy" id="1076256"/>
    <lineage>
        <taxon>Eukaryota</taxon>
        <taxon>Fungi</taxon>
        <taxon>Dikarya</taxon>
        <taxon>Basidiomycota</taxon>
        <taxon>Agaricomycotina</taxon>
        <taxon>Agaricomycetes</taxon>
        <taxon>Agaricomycetidae</taxon>
        <taxon>Agaricales</taxon>
        <taxon>Marasmiineae</taxon>
        <taxon>Physalacriaceae</taxon>
        <taxon>Armillaria</taxon>
    </lineage>
</organism>
<evidence type="ECO:0000256" key="1">
    <source>
        <dbReference type="SAM" id="MobiDB-lite"/>
    </source>
</evidence>
<proteinExistence type="predicted"/>
<dbReference type="STRING" id="1076256.A0A2H3BJF3"/>
<accession>A0A2H3BJF3</accession>
<protein>
    <submittedName>
        <fullName evidence="3">Uncharacterized protein</fullName>
    </submittedName>
</protein>
<dbReference type="Proteomes" id="UP000218334">
    <property type="component" value="Unassembled WGS sequence"/>
</dbReference>
<dbReference type="EMBL" id="KZ293442">
    <property type="protein sequence ID" value="PBK66148.1"/>
    <property type="molecule type" value="Genomic_DNA"/>
</dbReference>
<feature type="transmembrane region" description="Helical" evidence="2">
    <location>
        <begin position="6"/>
        <end position="29"/>
    </location>
</feature>
<dbReference type="AlphaFoldDB" id="A0A2H3BJF3"/>
<keyword evidence="2" id="KW-0472">Membrane</keyword>
<sequence length="211" mass="23214">MPITGTIIGVSISSLVGIAFVVIAIGFLIHHWRHHREDKDVFDTSQFRRSAILLDDSFSMSGDSGREGSGQMKKDSDLPRGCVGPHQLTAVRYPYRRRQGFLNDYTNGTQVSKRANVPAVLGKTWSMLDISVTRPSDVGDQLPLQQPAKAHGKYGEGVDDIASNGKARSFKHSVDGVHPAAATWPGNRMVKLIKLPLLEHNPQHDIASRVR</sequence>
<keyword evidence="4" id="KW-1185">Reference proteome</keyword>
<gene>
    <name evidence="3" type="ORF">ARMSODRAFT_977807</name>
</gene>
<evidence type="ECO:0000313" key="3">
    <source>
        <dbReference type="EMBL" id="PBK66148.1"/>
    </source>
</evidence>
<evidence type="ECO:0000313" key="4">
    <source>
        <dbReference type="Proteomes" id="UP000218334"/>
    </source>
</evidence>
<keyword evidence="2" id="KW-0812">Transmembrane</keyword>